<dbReference type="AlphaFoldDB" id="A0A6A5Z392"/>
<dbReference type="PANTHER" id="PTHR10366:SF564">
    <property type="entry name" value="STEROL-4-ALPHA-CARBOXYLATE 3-DEHYDROGENASE, DECARBOXYLATING"/>
    <property type="match status" value="1"/>
</dbReference>
<dbReference type="Pfam" id="PF01370">
    <property type="entry name" value="Epimerase"/>
    <property type="match status" value="1"/>
</dbReference>
<dbReference type="EMBL" id="ML977326">
    <property type="protein sequence ID" value="KAF2113939.1"/>
    <property type="molecule type" value="Genomic_DNA"/>
</dbReference>
<protein>
    <submittedName>
        <fullName evidence="4">NAD dependent epimerase/dehydratase</fullName>
    </submittedName>
</protein>
<keyword evidence="5" id="KW-1185">Reference proteome</keyword>
<evidence type="ECO:0000313" key="4">
    <source>
        <dbReference type="EMBL" id="KAF2113939.1"/>
    </source>
</evidence>
<evidence type="ECO:0000256" key="2">
    <source>
        <dbReference type="ARBA" id="ARBA00023445"/>
    </source>
</evidence>
<dbReference type="Proteomes" id="UP000799770">
    <property type="component" value="Unassembled WGS sequence"/>
</dbReference>
<dbReference type="PANTHER" id="PTHR10366">
    <property type="entry name" value="NAD DEPENDENT EPIMERASE/DEHYDRATASE"/>
    <property type="match status" value="1"/>
</dbReference>
<comment type="similarity">
    <text evidence="2">Belongs to the NAD(P)-dependent epimerase/dehydratase family. Dihydroflavonol-4-reductase subfamily.</text>
</comment>
<proteinExistence type="inferred from homology"/>
<name>A0A6A5Z392_9PLEO</name>
<dbReference type="Gene3D" id="3.40.50.720">
    <property type="entry name" value="NAD(P)-binding Rossmann-like Domain"/>
    <property type="match status" value="1"/>
</dbReference>
<organism evidence="4 5">
    <name type="scientific">Lophiotrema nucula</name>
    <dbReference type="NCBI Taxonomy" id="690887"/>
    <lineage>
        <taxon>Eukaryota</taxon>
        <taxon>Fungi</taxon>
        <taxon>Dikarya</taxon>
        <taxon>Ascomycota</taxon>
        <taxon>Pezizomycotina</taxon>
        <taxon>Dothideomycetes</taxon>
        <taxon>Pleosporomycetidae</taxon>
        <taxon>Pleosporales</taxon>
        <taxon>Lophiotremataceae</taxon>
        <taxon>Lophiotrema</taxon>
    </lineage>
</organism>
<dbReference type="InterPro" id="IPR001509">
    <property type="entry name" value="Epimerase_deHydtase"/>
</dbReference>
<keyword evidence="1" id="KW-0560">Oxidoreductase</keyword>
<evidence type="ECO:0000313" key="5">
    <source>
        <dbReference type="Proteomes" id="UP000799770"/>
    </source>
</evidence>
<accession>A0A6A5Z392</accession>
<dbReference type="GO" id="GO:0016616">
    <property type="term" value="F:oxidoreductase activity, acting on the CH-OH group of donors, NAD or NADP as acceptor"/>
    <property type="evidence" value="ECO:0007669"/>
    <property type="project" value="TreeGrafter"/>
</dbReference>
<evidence type="ECO:0000256" key="1">
    <source>
        <dbReference type="ARBA" id="ARBA00023002"/>
    </source>
</evidence>
<gene>
    <name evidence="4" type="ORF">BDV96DRAFT_647433</name>
</gene>
<reference evidence="4" key="1">
    <citation type="journal article" date="2020" name="Stud. Mycol.">
        <title>101 Dothideomycetes genomes: a test case for predicting lifestyles and emergence of pathogens.</title>
        <authorList>
            <person name="Haridas S."/>
            <person name="Albert R."/>
            <person name="Binder M."/>
            <person name="Bloem J."/>
            <person name="Labutti K."/>
            <person name="Salamov A."/>
            <person name="Andreopoulos B."/>
            <person name="Baker S."/>
            <person name="Barry K."/>
            <person name="Bills G."/>
            <person name="Bluhm B."/>
            <person name="Cannon C."/>
            <person name="Castanera R."/>
            <person name="Culley D."/>
            <person name="Daum C."/>
            <person name="Ezra D."/>
            <person name="Gonzalez J."/>
            <person name="Henrissat B."/>
            <person name="Kuo A."/>
            <person name="Liang C."/>
            <person name="Lipzen A."/>
            <person name="Lutzoni F."/>
            <person name="Magnuson J."/>
            <person name="Mondo S."/>
            <person name="Nolan M."/>
            <person name="Ohm R."/>
            <person name="Pangilinan J."/>
            <person name="Park H.-J."/>
            <person name="Ramirez L."/>
            <person name="Alfaro M."/>
            <person name="Sun H."/>
            <person name="Tritt A."/>
            <person name="Yoshinaga Y."/>
            <person name="Zwiers L.-H."/>
            <person name="Turgeon B."/>
            <person name="Goodwin S."/>
            <person name="Spatafora J."/>
            <person name="Crous P."/>
            <person name="Grigoriev I."/>
        </authorList>
    </citation>
    <scope>NUCLEOTIDE SEQUENCE</scope>
    <source>
        <strain evidence="4">CBS 627.86</strain>
    </source>
</reference>
<feature type="domain" description="NAD-dependent epimerase/dehydratase" evidence="3">
    <location>
        <begin position="9"/>
        <end position="264"/>
    </location>
</feature>
<sequence length="364" mass="39540">MAHSTRQTVLVTGVTGHVGFSVLLNALNAGYNVRATVRSESKKKVILSHPHIQYADSGSRLSLIVIPNIAKSHAFDEVAQGVDYIIHIASPIATAGSVNPADYESHFIRTAVHGTLNVLGAAAKSTTVRRIVLTSSIVALIPLAQLEGRERQSKPVSPSDRVPFPTAPYKDEFEAYAASKIAALSVAEKWVKTRKPRFDVVYLYPGFVEGRNHLVSNKRDMLKGTNTIVTGIALGNHFGSFIGATVHNEDVATAHIRALDAGVPGNTSYILSQPSRWNDIKHIAKKHFPGAVASRTLPLTGSASTLEIEVDTSSTEQVFNFAFKSFEDQVVDVLGHYLEVQHRSKRCNDFPSMPKAVQQTLQAV</sequence>
<dbReference type="InterPro" id="IPR050425">
    <property type="entry name" value="NAD(P)_dehydrat-like"/>
</dbReference>
<dbReference type="SUPFAM" id="SSF51735">
    <property type="entry name" value="NAD(P)-binding Rossmann-fold domains"/>
    <property type="match status" value="1"/>
</dbReference>
<dbReference type="InterPro" id="IPR036291">
    <property type="entry name" value="NAD(P)-bd_dom_sf"/>
</dbReference>
<dbReference type="OrthoDB" id="2735536at2759"/>
<evidence type="ECO:0000259" key="3">
    <source>
        <dbReference type="Pfam" id="PF01370"/>
    </source>
</evidence>